<feature type="transmembrane region" description="Helical" evidence="8">
    <location>
        <begin position="13"/>
        <end position="31"/>
    </location>
</feature>
<dbReference type="RefSeq" id="XP_026614386.1">
    <property type="nucleotide sequence ID" value="XM_026759847.1"/>
</dbReference>
<keyword evidence="6" id="KW-0503">Monooxygenase</keyword>
<dbReference type="Proteomes" id="UP000215305">
    <property type="component" value="Unassembled WGS sequence"/>
</dbReference>
<dbReference type="InterPro" id="IPR001128">
    <property type="entry name" value="Cyt_P450"/>
</dbReference>
<dbReference type="Gene3D" id="1.10.630.10">
    <property type="entry name" value="Cytochrome P450"/>
    <property type="match status" value="1"/>
</dbReference>
<comment type="caution">
    <text evidence="9">The sequence shown here is derived from an EMBL/GenBank/DDBJ whole genome shotgun (WGS) entry which is preliminary data.</text>
</comment>
<keyword evidence="10" id="KW-1185">Reference proteome</keyword>
<evidence type="ECO:0000256" key="5">
    <source>
        <dbReference type="ARBA" id="ARBA00023004"/>
    </source>
</evidence>
<dbReference type="EMBL" id="NKHU02000098">
    <property type="protein sequence ID" value="RHZ55559.1"/>
    <property type="molecule type" value="Genomic_DNA"/>
</dbReference>
<keyword evidence="8" id="KW-0812">Transmembrane</keyword>
<keyword evidence="8" id="KW-1133">Transmembrane helix</keyword>
<keyword evidence="8" id="KW-0472">Membrane</keyword>
<evidence type="ECO:0000313" key="10">
    <source>
        <dbReference type="Proteomes" id="UP000215305"/>
    </source>
</evidence>
<feature type="compositionally biased region" description="Polar residues" evidence="7">
    <location>
        <begin position="724"/>
        <end position="733"/>
    </location>
</feature>
<sequence length="733" mass="80685">MDRLLLVSDTTRGFLPLIGSILVFSVIYRLLQLLRHRITYREFYRLPVLGERDGTDLRAAMEEGTRKFPDRPFVLSLLDPTVILPHHVIDEVKSLPETRVSIEANNHRRFFGEYTLMGTKSDELVASVKQNLTRNVGPLIPELIEEIAHATPSVIDVSPRSPSVTLPVYNTMLRYIALLTGRTVVGLPLSRSEEWVSSSINYAVESMEAGHQLRAYPASIRKWLGPLLPRVRKVKEHQLRICRMLEGLLLEQQRSFNPKENLDNERGRLASWLLQHYDSPSEVPVQVLCKDHILALFAGIHIATNAVTQVLIDLAARPECQAPLLEEIESVLGTADERRDITLSEIARMSKLDSFIKESLYVNPPGGVVTLMRETTAPLRPSCGPLLPKGTLIAFANNRFDMSTVPSHNPDDFDGFRHARLRNAATGDSKHQLLMPSSESLTWGPPRTRILMKLRISSLFKHRAIWSFSADLMALHHLLLRLSVLISLARATDTCYWPNGKAAPSNWVPCPNSKVCCAVGEACLSNNLCYGSKLNIAYRGACTDISWPIADCPRICYEEVSDQWANLYPCPNNTNQVFTCGTSGWASSVCSADLGLYTWIAGNVSLAQNGMSSSSSAVSTSSSATQSTTTTTTPSSSTDSAATATAGNSEQDKHALSLGIGLGVGLGVPLLAISVGFLWLWSRTRRQSVNGQIQQPVVQYPAGAPGMAPAYRSNGGMGELEVPKSNSYRPELE</sequence>
<comment type="similarity">
    <text evidence="2">Belongs to the cytochrome P450 family.</text>
</comment>
<feature type="region of interest" description="Disordered" evidence="7">
    <location>
        <begin position="617"/>
        <end position="648"/>
    </location>
</feature>
<accession>A0A397GYX6</accession>
<evidence type="ECO:0000256" key="1">
    <source>
        <dbReference type="ARBA" id="ARBA00001971"/>
    </source>
</evidence>
<dbReference type="Pfam" id="PF00067">
    <property type="entry name" value="p450"/>
    <property type="match status" value="1"/>
</dbReference>
<protein>
    <recommendedName>
        <fullName evidence="11">Cytochrome P450</fullName>
    </recommendedName>
</protein>
<evidence type="ECO:0000256" key="2">
    <source>
        <dbReference type="ARBA" id="ARBA00010617"/>
    </source>
</evidence>
<dbReference type="GO" id="GO:0019748">
    <property type="term" value="P:secondary metabolic process"/>
    <property type="evidence" value="ECO:0007669"/>
    <property type="project" value="UniProtKB-ARBA"/>
</dbReference>
<dbReference type="SUPFAM" id="SSF48264">
    <property type="entry name" value="Cytochrome P450"/>
    <property type="match status" value="1"/>
</dbReference>
<evidence type="ECO:0000256" key="4">
    <source>
        <dbReference type="ARBA" id="ARBA00023002"/>
    </source>
</evidence>
<reference evidence="9" key="1">
    <citation type="submission" date="2018-08" db="EMBL/GenBank/DDBJ databases">
        <title>Draft genome sequence of azole-resistant Aspergillus thermomutatus (Neosartorya pseudofischeri) strain HMR AF 39, isolated from a human nasal aspirate.</title>
        <authorList>
            <person name="Parent-Michaud M."/>
            <person name="Dufresne P.J."/>
            <person name="Fournier E."/>
            <person name="Martineau C."/>
            <person name="Moreira S."/>
            <person name="Perkins V."/>
            <person name="De Repentigny L."/>
            <person name="Dufresne S.F."/>
        </authorList>
    </citation>
    <scope>NUCLEOTIDE SEQUENCE [LARGE SCALE GENOMIC DNA]</scope>
    <source>
        <strain evidence="9">HMR AF 39</strain>
    </source>
</reference>
<proteinExistence type="inferred from homology"/>
<feature type="transmembrane region" description="Helical" evidence="8">
    <location>
        <begin position="658"/>
        <end position="681"/>
    </location>
</feature>
<feature type="compositionally biased region" description="Low complexity" evidence="7">
    <location>
        <begin position="617"/>
        <end position="646"/>
    </location>
</feature>
<dbReference type="GO" id="GO:0004497">
    <property type="term" value="F:monooxygenase activity"/>
    <property type="evidence" value="ECO:0007669"/>
    <property type="project" value="UniProtKB-KW"/>
</dbReference>
<dbReference type="VEuPathDB" id="FungiDB:CDV56_106228"/>
<keyword evidence="5" id="KW-0408">Iron</keyword>
<dbReference type="InterPro" id="IPR036396">
    <property type="entry name" value="Cyt_P450_sf"/>
</dbReference>
<dbReference type="GO" id="GO:0016705">
    <property type="term" value="F:oxidoreductase activity, acting on paired donors, with incorporation or reduction of molecular oxygen"/>
    <property type="evidence" value="ECO:0007669"/>
    <property type="project" value="InterPro"/>
</dbReference>
<evidence type="ECO:0000256" key="6">
    <source>
        <dbReference type="ARBA" id="ARBA00023033"/>
    </source>
</evidence>
<comment type="cofactor">
    <cofactor evidence="1">
        <name>heme</name>
        <dbReference type="ChEBI" id="CHEBI:30413"/>
    </cofactor>
</comment>
<evidence type="ECO:0000256" key="3">
    <source>
        <dbReference type="ARBA" id="ARBA00022723"/>
    </source>
</evidence>
<dbReference type="CDD" id="cd11041">
    <property type="entry name" value="CYP503A1-like"/>
    <property type="match status" value="1"/>
</dbReference>
<dbReference type="STRING" id="41047.A0A397GYX6"/>
<keyword evidence="4" id="KW-0560">Oxidoreductase</keyword>
<name>A0A397GYX6_ASPTH</name>
<evidence type="ECO:0008006" key="11">
    <source>
        <dbReference type="Google" id="ProtNLM"/>
    </source>
</evidence>
<evidence type="ECO:0000256" key="8">
    <source>
        <dbReference type="SAM" id="Phobius"/>
    </source>
</evidence>
<dbReference type="PANTHER" id="PTHR46206:SF6">
    <property type="entry name" value="CYTOCHROME P450 MONOOXYGENASE AN1598-RELATED"/>
    <property type="match status" value="1"/>
</dbReference>
<evidence type="ECO:0000313" key="9">
    <source>
        <dbReference type="EMBL" id="RHZ55559.1"/>
    </source>
</evidence>
<dbReference type="GO" id="GO:0020037">
    <property type="term" value="F:heme binding"/>
    <property type="evidence" value="ECO:0007669"/>
    <property type="project" value="InterPro"/>
</dbReference>
<dbReference type="PANTHER" id="PTHR46206">
    <property type="entry name" value="CYTOCHROME P450"/>
    <property type="match status" value="1"/>
</dbReference>
<evidence type="ECO:0000256" key="7">
    <source>
        <dbReference type="SAM" id="MobiDB-lite"/>
    </source>
</evidence>
<dbReference type="AlphaFoldDB" id="A0A397GYX6"/>
<dbReference type="GO" id="GO:0005506">
    <property type="term" value="F:iron ion binding"/>
    <property type="evidence" value="ECO:0007669"/>
    <property type="project" value="InterPro"/>
</dbReference>
<organism evidence="9 10">
    <name type="scientific">Aspergillus thermomutatus</name>
    <name type="common">Neosartorya pseudofischeri</name>
    <dbReference type="NCBI Taxonomy" id="41047"/>
    <lineage>
        <taxon>Eukaryota</taxon>
        <taxon>Fungi</taxon>
        <taxon>Dikarya</taxon>
        <taxon>Ascomycota</taxon>
        <taxon>Pezizomycotina</taxon>
        <taxon>Eurotiomycetes</taxon>
        <taxon>Eurotiomycetidae</taxon>
        <taxon>Eurotiales</taxon>
        <taxon>Aspergillaceae</taxon>
        <taxon>Aspergillus</taxon>
        <taxon>Aspergillus subgen. Fumigati</taxon>
    </lineage>
</organism>
<dbReference type="GeneID" id="38128202"/>
<keyword evidence="3" id="KW-0479">Metal-binding</keyword>
<feature type="region of interest" description="Disordered" evidence="7">
    <location>
        <begin position="711"/>
        <end position="733"/>
    </location>
</feature>
<dbReference type="OrthoDB" id="1844152at2759"/>
<gene>
    <name evidence="9" type="ORF">CDV56_106228</name>
</gene>